<dbReference type="InterPro" id="IPR001304">
    <property type="entry name" value="C-type_lectin-like"/>
</dbReference>
<dbReference type="AlphaFoldDB" id="A0A3Q0SD35"/>
<dbReference type="GeneTree" id="ENSGT01100000263473"/>
<evidence type="ECO:0000313" key="3">
    <source>
        <dbReference type="Proteomes" id="UP000261340"/>
    </source>
</evidence>
<dbReference type="OMA" id="ENENCGY"/>
<keyword evidence="3" id="KW-1185">Reference proteome</keyword>
<evidence type="ECO:0000259" key="1">
    <source>
        <dbReference type="PROSITE" id="PS50041"/>
    </source>
</evidence>
<sequence>MLPCGSGFGEGPLPGCTGTKQGAAQYILIRQNMSWMGAREYCRTYYTDLTSLRNDAEYQMVQEAAGGFQVWVGLFRDTWEWSDQTDSSFRYWKAGHPVWGGTYSCSGLVKTESGRWDDLRCEDTHPFLCSEYCSWLEY</sequence>
<feature type="domain" description="C-type lectin" evidence="1">
    <location>
        <begin position="21"/>
        <end position="130"/>
    </location>
</feature>
<dbReference type="Ensembl" id="ENSACIT00000018774.1">
    <property type="protein sequence ID" value="ENSACIP00000018285.1"/>
    <property type="gene ID" value="ENSACIG00000014283.1"/>
</dbReference>
<accession>A0A3Q0SD35</accession>
<proteinExistence type="predicted"/>
<name>A0A3Q0SD35_AMPCI</name>
<protein>
    <recommendedName>
        <fullName evidence="1">C-type lectin domain-containing protein</fullName>
    </recommendedName>
</protein>
<dbReference type="PANTHER" id="PTHR45784">
    <property type="entry name" value="C-TYPE LECTIN DOMAIN FAMILY 20 MEMBER A-RELATED"/>
    <property type="match status" value="1"/>
</dbReference>
<dbReference type="InterPro" id="IPR016186">
    <property type="entry name" value="C-type_lectin-like/link_sf"/>
</dbReference>
<organism evidence="2 3">
    <name type="scientific">Amphilophus citrinellus</name>
    <name type="common">Midas cichlid</name>
    <name type="synonym">Cichlasoma citrinellum</name>
    <dbReference type="NCBI Taxonomy" id="61819"/>
    <lineage>
        <taxon>Eukaryota</taxon>
        <taxon>Metazoa</taxon>
        <taxon>Chordata</taxon>
        <taxon>Craniata</taxon>
        <taxon>Vertebrata</taxon>
        <taxon>Euteleostomi</taxon>
        <taxon>Actinopterygii</taxon>
        <taxon>Neopterygii</taxon>
        <taxon>Teleostei</taxon>
        <taxon>Neoteleostei</taxon>
        <taxon>Acanthomorphata</taxon>
        <taxon>Ovalentaria</taxon>
        <taxon>Cichlomorphae</taxon>
        <taxon>Cichliformes</taxon>
        <taxon>Cichlidae</taxon>
        <taxon>New World cichlids</taxon>
        <taxon>Cichlasomatinae</taxon>
        <taxon>Heroini</taxon>
        <taxon>Amphilophus</taxon>
    </lineage>
</organism>
<dbReference type="SMART" id="SM00034">
    <property type="entry name" value="CLECT"/>
    <property type="match status" value="1"/>
</dbReference>
<dbReference type="InterPro" id="IPR016187">
    <property type="entry name" value="CTDL_fold"/>
</dbReference>
<dbReference type="PANTHER" id="PTHR45784:SF5">
    <property type="entry name" value="C-TYPE LECTIN DOMAIN FAMILY 20 MEMBER A-RELATED"/>
    <property type="match status" value="1"/>
</dbReference>
<dbReference type="SUPFAM" id="SSF56436">
    <property type="entry name" value="C-type lectin-like"/>
    <property type="match status" value="1"/>
</dbReference>
<dbReference type="Proteomes" id="UP000261340">
    <property type="component" value="Unplaced"/>
</dbReference>
<reference evidence="2" key="1">
    <citation type="submission" date="2025-08" db="UniProtKB">
        <authorList>
            <consortium name="Ensembl"/>
        </authorList>
    </citation>
    <scope>IDENTIFICATION</scope>
</reference>
<dbReference type="STRING" id="61819.ENSACIP00000018285"/>
<dbReference type="Pfam" id="PF00059">
    <property type="entry name" value="Lectin_C"/>
    <property type="match status" value="1"/>
</dbReference>
<reference evidence="2" key="2">
    <citation type="submission" date="2025-09" db="UniProtKB">
        <authorList>
            <consortium name="Ensembl"/>
        </authorList>
    </citation>
    <scope>IDENTIFICATION</scope>
</reference>
<dbReference type="PROSITE" id="PS50041">
    <property type="entry name" value="C_TYPE_LECTIN_2"/>
    <property type="match status" value="1"/>
</dbReference>
<evidence type="ECO:0000313" key="2">
    <source>
        <dbReference type="Ensembl" id="ENSACIP00000018285.1"/>
    </source>
</evidence>
<dbReference type="Gene3D" id="3.10.100.10">
    <property type="entry name" value="Mannose-Binding Protein A, subunit A"/>
    <property type="match status" value="1"/>
</dbReference>